<gene>
    <name evidence="3" type="ORF">Dia5BBH33_19710</name>
</gene>
<sequence>MINQTIVMYVVAGVLAVLLIVLVLEFFLLRNKLNRLYRKYMYFMKSAEGGSIEVKLSTEVRELREMIASSENMLHQQELLANMQLQSFQKTGLVRYDAFDDTGDKLSFSLTILDGKNNGFILSSLAGHDASRIYAKKVTNGQCREALSAEEAESINLALNTLMPDMAQQAQQAAEAAAESGYTEYTAAPSQTMQDFREPADDYNQPAQNPGQPAPHDHKIDMAKKN</sequence>
<evidence type="ECO:0000313" key="3">
    <source>
        <dbReference type="EMBL" id="BBK26036.1"/>
    </source>
</evidence>
<organism evidence="3 4">
    <name type="scientific">Dialister hominis</name>
    <dbReference type="NCBI Taxonomy" id="2582419"/>
    <lineage>
        <taxon>Bacteria</taxon>
        <taxon>Bacillati</taxon>
        <taxon>Bacillota</taxon>
        <taxon>Negativicutes</taxon>
        <taxon>Veillonellales</taxon>
        <taxon>Veillonellaceae</taxon>
        <taxon>Dialister</taxon>
    </lineage>
</organism>
<dbReference type="Pfam" id="PF14584">
    <property type="entry name" value="DUF4446"/>
    <property type="match status" value="1"/>
</dbReference>
<dbReference type="RefSeq" id="WP_108850370.1">
    <property type="nucleotide sequence ID" value="NZ_AP019697.1"/>
</dbReference>
<dbReference type="KEGG" id="dho:Dia5BBH33_19710"/>
<feature type="region of interest" description="Disordered" evidence="1">
    <location>
        <begin position="180"/>
        <end position="226"/>
    </location>
</feature>
<protein>
    <recommendedName>
        <fullName evidence="5">DUF4446 domain-containing protein</fullName>
    </recommendedName>
</protein>
<reference evidence="4" key="1">
    <citation type="submission" date="2019-05" db="EMBL/GenBank/DDBJ databases">
        <title>Complete genome sequencing of Dialister sp. strain 5BBH33.</title>
        <authorList>
            <person name="Sakamoto M."/>
            <person name="Murakami T."/>
            <person name="Mori H."/>
        </authorList>
    </citation>
    <scope>NUCLEOTIDE SEQUENCE [LARGE SCALE GENOMIC DNA]</scope>
    <source>
        <strain evidence="4">5BBH33</strain>
    </source>
</reference>
<dbReference type="AlphaFoldDB" id="A0A8D5A6M5"/>
<proteinExistence type="predicted"/>
<dbReference type="Proteomes" id="UP000320585">
    <property type="component" value="Chromosome"/>
</dbReference>
<accession>A0A8D5A6M5</accession>
<feature type="compositionally biased region" description="Basic and acidic residues" evidence="1">
    <location>
        <begin position="215"/>
        <end position="226"/>
    </location>
</feature>
<dbReference type="OrthoDB" id="5244042at2"/>
<keyword evidence="2" id="KW-0812">Transmembrane</keyword>
<dbReference type="EMBL" id="AP019697">
    <property type="protein sequence ID" value="BBK26036.1"/>
    <property type="molecule type" value="Genomic_DNA"/>
</dbReference>
<keyword evidence="4" id="KW-1185">Reference proteome</keyword>
<evidence type="ECO:0000256" key="1">
    <source>
        <dbReference type="SAM" id="MobiDB-lite"/>
    </source>
</evidence>
<name>A0A8D5A6M5_9FIRM</name>
<evidence type="ECO:0000256" key="2">
    <source>
        <dbReference type="SAM" id="Phobius"/>
    </source>
</evidence>
<dbReference type="GeneID" id="92717173"/>
<feature type="transmembrane region" description="Helical" evidence="2">
    <location>
        <begin position="6"/>
        <end position="29"/>
    </location>
</feature>
<keyword evidence="2" id="KW-1133">Transmembrane helix</keyword>
<keyword evidence="2" id="KW-0472">Membrane</keyword>
<evidence type="ECO:0000313" key="4">
    <source>
        <dbReference type="Proteomes" id="UP000320585"/>
    </source>
</evidence>
<evidence type="ECO:0008006" key="5">
    <source>
        <dbReference type="Google" id="ProtNLM"/>
    </source>
</evidence>
<dbReference type="InterPro" id="IPR027981">
    <property type="entry name" value="DUF4446"/>
</dbReference>